<feature type="domain" description="Reverse transcriptase" evidence="1">
    <location>
        <begin position="1"/>
        <end position="195"/>
    </location>
</feature>
<sequence length="207" mass="24412">MNPIEGFWCFQKQNIRKSTNQTFDAMKKLMQSSRSEFIEKKVNNKIIRRFWRCLNGYKKRVKLCRSQFVKIDDFISDILEIKLGVPQGSVLGPLLFLIFINDIVLYLNDIMVKIFADDTTIVQSDKNLESLMDRFNESISKLVNWCKFNRIDINWNKTKIMFVSNKRKLNLPEFVTIDKNTVEVLNSFKLLGITIDNKLTFLMYVSN</sequence>
<evidence type="ECO:0000313" key="2">
    <source>
        <dbReference type="EMBL" id="CAF0857792.1"/>
    </source>
</evidence>
<name>A0A813WZP3_9BILA</name>
<protein>
    <recommendedName>
        <fullName evidence="1">Reverse transcriptase domain-containing protein</fullName>
    </recommendedName>
</protein>
<dbReference type="Proteomes" id="UP000663879">
    <property type="component" value="Unassembled WGS sequence"/>
</dbReference>
<dbReference type="PROSITE" id="PS50878">
    <property type="entry name" value="RT_POL"/>
    <property type="match status" value="1"/>
</dbReference>
<dbReference type="SUPFAM" id="SSF56672">
    <property type="entry name" value="DNA/RNA polymerases"/>
    <property type="match status" value="1"/>
</dbReference>
<dbReference type="InterPro" id="IPR000477">
    <property type="entry name" value="RT_dom"/>
</dbReference>
<dbReference type="EMBL" id="CAJNOC010001358">
    <property type="protein sequence ID" value="CAF0857792.1"/>
    <property type="molecule type" value="Genomic_DNA"/>
</dbReference>
<evidence type="ECO:0000259" key="1">
    <source>
        <dbReference type="PROSITE" id="PS50878"/>
    </source>
</evidence>
<dbReference type="AlphaFoldDB" id="A0A813WZP3"/>
<reference evidence="2" key="1">
    <citation type="submission" date="2021-02" db="EMBL/GenBank/DDBJ databases">
        <authorList>
            <person name="Nowell W R."/>
        </authorList>
    </citation>
    <scope>NUCLEOTIDE SEQUENCE</scope>
    <source>
        <strain evidence="2">Ploen Becks lab</strain>
    </source>
</reference>
<dbReference type="Pfam" id="PF00078">
    <property type="entry name" value="RVT_1"/>
    <property type="match status" value="1"/>
</dbReference>
<gene>
    <name evidence="2" type="ORF">OXX778_LOCUS9283</name>
</gene>
<comment type="caution">
    <text evidence="2">The sequence shown here is derived from an EMBL/GenBank/DDBJ whole genome shotgun (WGS) entry which is preliminary data.</text>
</comment>
<proteinExistence type="predicted"/>
<dbReference type="PANTHER" id="PTHR33332">
    <property type="entry name" value="REVERSE TRANSCRIPTASE DOMAIN-CONTAINING PROTEIN"/>
    <property type="match status" value="1"/>
</dbReference>
<accession>A0A813WZP3</accession>
<evidence type="ECO:0000313" key="3">
    <source>
        <dbReference type="Proteomes" id="UP000663879"/>
    </source>
</evidence>
<dbReference type="OrthoDB" id="414730at2759"/>
<keyword evidence="3" id="KW-1185">Reference proteome</keyword>
<dbReference type="InterPro" id="IPR043502">
    <property type="entry name" value="DNA/RNA_pol_sf"/>
</dbReference>
<organism evidence="2 3">
    <name type="scientific">Brachionus calyciflorus</name>
    <dbReference type="NCBI Taxonomy" id="104777"/>
    <lineage>
        <taxon>Eukaryota</taxon>
        <taxon>Metazoa</taxon>
        <taxon>Spiralia</taxon>
        <taxon>Gnathifera</taxon>
        <taxon>Rotifera</taxon>
        <taxon>Eurotatoria</taxon>
        <taxon>Monogononta</taxon>
        <taxon>Pseudotrocha</taxon>
        <taxon>Ploima</taxon>
        <taxon>Brachionidae</taxon>
        <taxon>Brachionus</taxon>
    </lineage>
</organism>